<evidence type="ECO:0000313" key="3">
    <source>
        <dbReference type="Proteomes" id="UP000266861"/>
    </source>
</evidence>
<reference evidence="2 3" key="1">
    <citation type="submission" date="2018-08" db="EMBL/GenBank/DDBJ databases">
        <title>Genome and evolution of the arbuscular mycorrhizal fungus Diversispora epigaea (formerly Glomus versiforme) and its bacterial endosymbionts.</title>
        <authorList>
            <person name="Sun X."/>
            <person name="Fei Z."/>
            <person name="Harrison M."/>
        </authorList>
    </citation>
    <scope>NUCLEOTIDE SEQUENCE [LARGE SCALE GENOMIC DNA]</scope>
    <source>
        <strain evidence="2 3">IT104</strain>
    </source>
</reference>
<proteinExistence type="predicted"/>
<name>A0A397HFK9_9GLOM</name>
<organism evidence="2 3">
    <name type="scientific">Diversispora epigaea</name>
    <dbReference type="NCBI Taxonomy" id="1348612"/>
    <lineage>
        <taxon>Eukaryota</taxon>
        <taxon>Fungi</taxon>
        <taxon>Fungi incertae sedis</taxon>
        <taxon>Mucoromycota</taxon>
        <taxon>Glomeromycotina</taxon>
        <taxon>Glomeromycetes</taxon>
        <taxon>Diversisporales</taxon>
        <taxon>Diversisporaceae</taxon>
        <taxon>Diversispora</taxon>
    </lineage>
</organism>
<comment type="caution">
    <text evidence="2">The sequence shown here is derived from an EMBL/GenBank/DDBJ whole genome shotgun (WGS) entry which is preliminary data.</text>
</comment>
<dbReference type="AlphaFoldDB" id="A0A397HFK9"/>
<keyword evidence="3" id="KW-1185">Reference proteome</keyword>
<protein>
    <submittedName>
        <fullName evidence="2">Uncharacterized protein</fullName>
    </submittedName>
</protein>
<evidence type="ECO:0000256" key="1">
    <source>
        <dbReference type="SAM" id="MobiDB-lite"/>
    </source>
</evidence>
<feature type="compositionally biased region" description="Acidic residues" evidence="1">
    <location>
        <begin position="56"/>
        <end position="73"/>
    </location>
</feature>
<gene>
    <name evidence="2" type="ORF">Glove_345g69</name>
</gene>
<dbReference type="Proteomes" id="UP000266861">
    <property type="component" value="Unassembled WGS sequence"/>
</dbReference>
<sequence>MKKRCFDVAINKSFKLKVKEQYNKISTQIDSSEDQYIFDYEDGINNDNDEIIENLDDLNDDEYIDNSDYEMDENNDKNDNNDDNENDNDYYNNNENNNLDDDNLIINIIPQILYKFASPKL</sequence>
<accession>A0A397HFK9</accession>
<evidence type="ECO:0000313" key="2">
    <source>
        <dbReference type="EMBL" id="RHZ61895.1"/>
    </source>
</evidence>
<feature type="region of interest" description="Disordered" evidence="1">
    <location>
        <begin position="56"/>
        <end position="100"/>
    </location>
</feature>
<dbReference type="EMBL" id="PQFF01000315">
    <property type="protein sequence ID" value="RHZ61895.1"/>
    <property type="molecule type" value="Genomic_DNA"/>
</dbReference>